<sequence>MDVRRGERDPNACRPGVAAQFAWRTVVGRPRAGASAGLRSAGERRGCRTVRDAPLTVSARPDRDPGGSRPPTASAEERCIAPARRDRI</sequence>
<evidence type="ECO:0000256" key="1">
    <source>
        <dbReference type="SAM" id="MobiDB-lite"/>
    </source>
</evidence>
<feature type="compositionally biased region" description="Basic and acidic residues" evidence="1">
    <location>
        <begin position="75"/>
        <end position="88"/>
    </location>
</feature>
<feature type="region of interest" description="Disordered" evidence="1">
    <location>
        <begin position="32"/>
        <end position="88"/>
    </location>
</feature>
<dbReference type="AlphaFoldDB" id="A0A6J4M5R6"/>
<protein>
    <submittedName>
        <fullName evidence="2">Uncharacterized protein</fullName>
    </submittedName>
</protein>
<name>A0A6J4M5R6_9BACT</name>
<reference evidence="2" key="1">
    <citation type="submission" date="2020-02" db="EMBL/GenBank/DDBJ databases">
        <authorList>
            <person name="Meier V. D."/>
        </authorList>
    </citation>
    <scope>NUCLEOTIDE SEQUENCE</scope>
    <source>
        <strain evidence="2">AVDCRST_MAG11</strain>
    </source>
</reference>
<evidence type="ECO:0000313" key="2">
    <source>
        <dbReference type="EMBL" id="CAA9350244.1"/>
    </source>
</evidence>
<gene>
    <name evidence="2" type="ORF">AVDCRST_MAG11-3477</name>
</gene>
<feature type="compositionally biased region" description="Basic and acidic residues" evidence="1">
    <location>
        <begin position="41"/>
        <end position="51"/>
    </location>
</feature>
<dbReference type="EMBL" id="CADCTU010000753">
    <property type="protein sequence ID" value="CAA9350244.1"/>
    <property type="molecule type" value="Genomic_DNA"/>
</dbReference>
<organism evidence="2">
    <name type="scientific">uncultured Gemmatimonadaceae bacterium</name>
    <dbReference type="NCBI Taxonomy" id="246130"/>
    <lineage>
        <taxon>Bacteria</taxon>
        <taxon>Pseudomonadati</taxon>
        <taxon>Gemmatimonadota</taxon>
        <taxon>Gemmatimonadia</taxon>
        <taxon>Gemmatimonadales</taxon>
        <taxon>Gemmatimonadaceae</taxon>
        <taxon>environmental samples</taxon>
    </lineage>
</organism>
<proteinExistence type="predicted"/>
<accession>A0A6J4M5R6</accession>